<comment type="caution">
    <text evidence="1">The sequence shown here is derived from an EMBL/GenBank/DDBJ whole genome shotgun (WGS) entry which is preliminary data.</text>
</comment>
<gene>
    <name evidence="1" type="ORF">NPIL_627021</name>
</gene>
<name>A0A8X6MWQ0_NEPPI</name>
<sequence>MGPILTTRSTNYSLSTILFRLLEAVWESGQEFSDQDGVRALSCGMIEAHSIPKRQAGDCGRLWNQMAQDHFEVGTGANRSSSSINCPVDLITHGGGQQCGNIRNQASDLIINYFGFMGNEDYECPTE</sequence>
<dbReference type="EMBL" id="BMAW01097879">
    <property type="protein sequence ID" value="GFS81955.1"/>
    <property type="molecule type" value="Genomic_DNA"/>
</dbReference>
<proteinExistence type="predicted"/>
<evidence type="ECO:0000313" key="2">
    <source>
        <dbReference type="Proteomes" id="UP000887013"/>
    </source>
</evidence>
<accession>A0A8X6MWQ0</accession>
<keyword evidence="2" id="KW-1185">Reference proteome</keyword>
<dbReference type="Proteomes" id="UP000887013">
    <property type="component" value="Unassembled WGS sequence"/>
</dbReference>
<organism evidence="1 2">
    <name type="scientific">Nephila pilipes</name>
    <name type="common">Giant wood spider</name>
    <name type="synonym">Nephila maculata</name>
    <dbReference type="NCBI Taxonomy" id="299642"/>
    <lineage>
        <taxon>Eukaryota</taxon>
        <taxon>Metazoa</taxon>
        <taxon>Ecdysozoa</taxon>
        <taxon>Arthropoda</taxon>
        <taxon>Chelicerata</taxon>
        <taxon>Arachnida</taxon>
        <taxon>Araneae</taxon>
        <taxon>Araneomorphae</taxon>
        <taxon>Entelegynae</taxon>
        <taxon>Araneoidea</taxon>
        <taxon>Nephilidae</taxon>
        <taxon>Nephila</taxon>
    </lineage>
</organism>
<protein>
    <submittedName>
        <fullName evidence="1">Uncharacterized protein</fullName>
    </submittedName>
</protein>
<reference evidence="1" key="1">
    <citation type="submission" date="2020-08" db="EMBL/GenBank/DDBJ databases">
        <title>Multicomponent nature underlies the extraordinary mechanical properties of spider dragline silk.</title>
        <authorList>
            <person name="Kono N."/>
            <person name="Nakamura H."/>
            <person name="Mori M."/>
            <person name="Yoshida Y."/>
            <person name="Ohtoshi R."/>
            <person name="Malay A.D."/>
            <person name="Moran D.A.P."/>
            <person name="Tomita M."/>
            <person name="Numata K."/>
            <person name="Arakawa K."/>
        </authorList>
    </citation>
    <scope>NUCLEOTIDE SEQUENCE</scope>
</reference>
<evidence type="ECO:0000313" key="1">
    <source>
        <dbReference type="EMBL" id="GFS81955.1"/>
    </source>
</evidence>
<dbReference type="AlphaFoldDB" id="A0A8X6MWQ0"/>